<proteinExistence type="predicted"/>
<sequence length="76" mass="8657">MNMCPLCNGFSTVYYVCSTCGSEEKDLGRVADYLDDYSAYVEFDVSDQMMNQKGHYCSHMFYCETCGNEEVQSIQA</sequence>
<dbReference type="STRING" id="284581.AMD01_07175"/>
<dbReference type="EMBL" id="LILC01000010">
    <property type="protein sequence ID" value="KOO47128.1"/>
    <property type="molecule type" value="Genomic_DNA"/>
</dbReference>
<protein>
    <submittedName>
        <fullName evidence="1">Uncharacterized protein</fullName>
    </submittedName>
</protein>
<dbReference type="RefSeq" id="WP_053400715.1">
    <property type="nucleotide sequence ID" value="NZ_JAMAUM010000007.1"/>
</dbReference>
<keyword evidence="2" id="KW-1185">Reference proteome</keyword>
<accession>A0A0M0L8Y4</accession>
<dbReference type="PATRIC" id="fig|284581.3.peg.1316"/>
<name>A0A0M0L8Y4_9BACI</name>
<reference evidence="2" key="1">
    <citation type="submission" date="2015-08" db="EMBL/GenBank/DDBJ databases">
        <title>Fjat-14210 dsm16467.</title>
        <authorList>
            <person name="Liu B."/>
            <person name="Wang J."/>
            <person name="Zhu Y."/>
            <person name="Liu G."/>
            <person name="Chen Q."/>
            <person name="Chen Z."/>
            <person name="Lan J."/>
            <person name="Che J."/>
            <person name="Ge C."/>
            <person name="Shi H."/>
            <person name="Pan Z."/>
            <person name="Liu X."/>
        </authorList>
    </citation>
    <scope>NUCLEOTIDE SEQUENCE [LARGE SCALE GENOMIC DNA]</scope>
    <source>
        <strain evidence="2">DSM 16467</strain>
    </source>
</reference>
<dbReference type="Proteomes" id="UP000037558">
    <property type="component" value="Unassembled WGS sequence"/>
</dbReference>
<gene>
    <name evidence="1" type="ORF">AMD01_07175</name>
</gene>
<comment type="caution">
    <text evidence="1">The sequence shown here is derived from an EMBL/GenBank/DDBJ whole genome shotgun (WGS) entry which is preliminary data.</text>
</comment>
<evidence type="ECO:0000313" key="2">
    <source>
        <dbReference type="Proteomes" id="UP000037558"/>
    </source>
</evidence>
<evidence type="ECO:0000313" key="1">
    <source>
        <dbReference type="EMBL" id="KOO47128.1"/>
    </source>
</evidence>
<organism evidence="1 2">
    <name type="scientific">Priestia koreensis</name>
    <dbReference type="NCBI Taxonomy" id="284581"/>
    <lineage>
        <taxon>Bacteria</taxon>
        <taxon>Bacillati</taxon>
        <taxon>Bacillota</taxon>
        <taxon>Bacilli</taxon>
        <taxon>Bacillales</taxon>
        <taxon>Bacillaceae</taxon>
        <taxon>Priestia</taxon>
    </lineage>
</organism>
<dbReference type="AlphaFoldDB" id="A0A0M0L8Y4"/>
<dbReference type="OrthoDB" id="1683552at2"/>